<feature type="active site" description="Acyl-ester intermediate" evidence="7">
    <location>
        <position position="56"/>
    </location>
</feature>
<dbReference type="GO" id="GO:0008360">
    <property type="term" value="P:regulation of cell shape"/>
    <property type="evidence" value="ECO:0007669"/>
    <property type="project" value="UniProtKB-KW"/>
</dbReference>
<keyword evidence="6" id="KW-0961">Cell wall biogenesis/degradation</keyword>
<dbReference type="PANTHER" id="PTHR21581">
    <property type="entry name" value="D-ALANYL-D-ALANINE CARBOXYPEPTIDASE"/>
    <property type="match status" value="1"/>
</dbReference>
<evidence type="ECO:0000256" key="2">
    <source>
        <dbReference type="ARBA" id="ARBA00022729"/>
    </source>
</evidence>
<accession>W2V0G2</accession>
<dbReference type="GO" id="GO:0009002">
    <property type="term" value="F:serine-type D-Ala-D-Ala carboxypeptidase activity"/>
    <property type="evidence" value="ECO:0007669"/>
    <property type="project" value="InterPro"/>
</dbReference>
<keyword evidence="13" id="KW-1185">Reference proteome</keyword>
<comment type="similarity">
    <text evidence="1 9">Belongs to the peptidase S11 family.</text>
</comment>
<evidence type="ECO:0000256" key="7">
    <source>
        <dbReference type="PIRSR" id="PIRSR618044-1"/>
    </source>
</evidence>
<protein>
    <submittedName>
        <fullName evidence="12">Penicillin-binding protein dacF</fullName>
    </submittedName>
</protein>
<feature type="domain" description="Peptidase S11 D-alanyl-D-alanine carboxypeptidase A N-terminal" evidence="11">
    <location>
        <begin position="32"/>
        <end position="246"/>
    </location>
</feature>
<dbReference type="PRINTS" id="PR00725">
    <property type="entry name" value="DADACBPTASE1"/>
</dbReference>
<evidence type="ECO:0000256" key="1">
    <source>
        <dbReference type="ARBA" id="ARBA00007164"/>
    </source>
</evidence>
<proteinExistence type="inferred from homology"/>
<evidence type="ECO:0000313" key="12">
    <source>
        <dbReference type="EMBL" id="ETO91595.1"/>
    </source>
</evidence>
<feature type="signal peptide" evidence="10">
    <location>
        <begin position="1"/>
        <end position="22"/>
    </location>
</feature>
<evidence type="ECO:0000256" key="8">
    <source>
        <dbReference type="PIRSR" id="PIRSR618044-2"/>
    </source>
</evidence>
<keyword evidence="5" id="KW-0573">Peptidoglycan synthesis</keyword>
<dbReference type="SUPFAM" id="SSF56601">
    <property type="entry name" value="beta-lactamase/transpeptidase-like"/>
    <property type="match status" value="1"/>
</dbReference>
<evidence type="ECO:0000256" key="4">
    <source>
        <dbReference type="ARBA" id="ARBA00022960"/>
    </source>
</evidence>
<dbReference type="Pfam" id="PF00768">
    <property type="entry name" value="Peptidase_S11"/>
    <property type="match status" value="1"/>
</dbReference>
<feature type="binding site" evidence="8">
    <location>
        <position position="218"/>
    </location>
    <ligand>
        <name>substrate</name>
    </ligand>
</feature>
<dbReference type="InterPro" id="IPR012338">
    <property type="entry name" value="Beta-lactam/transpept-like"/>
</dbReference>
<feature type="active site" description="Proton acceptor" evidence="7">
    <location>
        <position position="59"/>
    </location>
</feature>
<reference evidence="12 13" key="1">
    <citation type="journal article" date="2013" name="PLoS ONE">
        <title>Bacterial endosymbiosis in a chordate host: long-term co-evolution and conservation of secondary metabolism.</title>
        <authorList>
            <person name="Kwan J.C."/>
            <person name="Schmidt E.W."/>
        </authorList>
    </citation>
    <scope>NUCLEOTIDE SEQUENCE [LARGE SCALE GENOMIC DNA]</scope>
    <source>
        <strain evidence="13">L6</strain>
    </source>
</reference>
<keyword evidence="4" id="KW-0133">Cell shape</keyword>
<dbReference type="InterPro" id="IPR018044">
    <property type="entry name" value="Peptidase_S11"/>
</dbReference>
<evidence type="ECO:0000256" key="9">
    <source>
        <dbReference type="RuleBase" id="RU004016"/>
    </source>
</evidence>
<dbReference type="AlphaFoldDB" id="W2V0G2"/>
<evidence type="ECO:0000256" key="10">
    <source>
        <dbReference type="SAM" id="SignalP"/>
    </source>
</evidence>
<dbReference type="GO" id="GO:0009252">
    <property type="term" value="P:peptidoglycan biosynthetic process"/>
    <property type="evidence" value="ECO:0007669"/>
    <property type="project" value="UniProtKB-KW"/>
</dbReference>
<dbReference type="PATRIC" id="fig|1401685.3.peg.417"/>
<keyword evidence="2 10" id="KW-0732">Signal</keyword>
<name>W2V0G2_9RICK</name>
<feature type="active site" evidence="7">
    <location>
        <position position="116"/>
    </location>
</feature>
<evidence type="ECO:0000259" key="11">
    <source>
        <dbReference type="Pfam" id="PF00768"/>
    </source>
</evidence>
<comment type="caution">
    <text evidence="12">The sequence shown here is derived from an EMBL/GenBank/DDBJ whole genome shotgun (WGS) entry which is preliminary data.</text>
</comment>
<dbReference type="GO" id="GO:0071555">
    <property type="term" value="P:cell wall organization"/>
    <property type="evidence" value="ECO:0007669"/>
    <property type="project" value="UniProtKB-KW"/>
</dbReference>
<dbReference type="STRING" id="1401685.P857_43"/>
<dbReference type="Proteomes" id="UP000018951">
    <property type="component" value="Unassembled WGS sequence"/>
</dbReference>
<organism evidence="12 13">
    <name type="scientific">Candidatus Xenolissoclinum pacificiensis L6</name>
    <dbReference type="NCBI Taxonomy" id="1401685"/>
    <lineage>
        <taxon>Bacteria</taxon>
        <taxon>Pseudomonadati</taxon>
        <taxon>Pseudomonadota</taxon>
        <taxon>Alphaproteobacteria</taxon>
        <taxon>Rickettsiales</taxon>
        <taxon>Anaplasmataceae</taxon>
        <taxon>Candidatus Xenolissoclinum</taxon>
    </lineage>
</organism>
<gene>
    <name evidence="12" type="primary">dacF</name>
    <name evidence="12" type="ORF">P857_43</name>
</gene>
<dbReference type="PANTHER" id="PTHR21581:SF6">
    <property type="entry name" value="TRAFFICKING PROTEIN PARTICLE COMPLEX SUBUNIT 12"/>
    <property type="match status" value="1"/>
</dbReference>
<evidence type="ECO:0000313" key="13">
    <source>
        <dbReference type="Proteomes" id="UP000018951"/>
    </source>
</evidence>
<dbReference type="GO" id="GO:0006508">
    <property type="term" value="P:proteolysis"/>
    <property type="evidence" value="ECO:0007669"/>
    <property type="project" value="InterPro"/>
</dbReference>
<evidence type="ECO:0000256" key="3">
    <source>
        <dbReference type="ARBA" id="ARBA00022801"/>
    </source>
</evidence>
<evidence type="ECO:0000256" key="6">
    <source>
        <dbReference type="ARBA" id="ARBA00023316"/>
    </source>
</evidence>
<feature type="chain" id="PRO_5004826175" evidence="10">
    <location>
        <begin position="23"/>
        <end position="270"/>
    </location>
</feature>
<dbReference type="EMBL" id="AXCJ01000002">
    <property type="protein sequence ID" value="ETO91595.1"/>
    <property type="molecule type" value="Genomic_DNA"/>
</dbReference>
<dbReference type="Gene3D" id="3.40.710.10">
    <property type="entry name" value="DD-peptidase/beta-lactamase superfamily"/>
    <property type="match status" value="1"/>
</dbReference>
<evidence type="ECO:0000256" key="5">
    <source>
        <dbReference type="ARBA" id="ARBA00022984"/>
    </source>
</evidence>
<sequence length="270" mass="30444">MKHTLRIITLYLCLLVPCMGNASKDIFKEFAGIIVDTTSGKILFAHNADQSKKPASLVKVMVLYVIFDYLHNGIIHWDDPMPVSHYATTQPASKLNLKIEDYITVAQAIHALIIKSANDVAVVLAEYISGTEDQFAQLMNEYANVLGMKNTWFMNASGLDHEKQYSTAFDLALLGYKIRRDFPNYYSRFQDLHFQYHLHDYASFNTVLKNYNGADGLKTGFTSLAGFNIATSITYHGHQYIAVTLGLPSKNIQYDVVSSLLDYYIKGIQT</sequence>
<keyword evidence="3" id="KW-0378">Hydrolase</keyword>
<dbReference type="InterPro" id="IPR001967">
    <property type="entry name" value="Peptidase_S11_N"/>
</dbReference>